<evidence type="ECO:0000256" key="2">
    <source>
        <dbReference type="ARBA" id="ARBA00007171"/>
    </source>
</evidence>
<organism evidence="8 9">
    <name type="scientific">Cohnella yongneupensis</name>
    <dbReference type="NCBI Taxonomy" id="425006"/>
    <lineage>
        <taxon>Bacteria</taxon>
        <taxon>Bacillati</taxon>
        <taxon>Bacillota</taxon>
        <taxon>Bacilli</taxon>
        <taxon>Bacillales</taxon>
        <taxon>Paenibacillaceae</taxon>
        <taxon>Cohnella</taxon>
    </lineage>
</organism>
<comment type="similarity">
    <text evidence="2">Belongs to the transpeptidase family.</text>
</comment>
<dbReference type="Gene3D" id="3.90.1310.10">
    <property type="entry name" value="Penicillin-binding protein 2a (Domain 2)"/>
    <property type="match status" value="1"/>
</dbReference>
<dbReference type="Pfam" id="PF05223">
    <property type="entry name" value="MecA_N"/>
    <property type="match status" value="1"/>
</dbReference>
<dbReference type="EMBL" id="JBHSNC010000031">
    <property type="protein sequence ID" value="MFC5529840.1"/>
    <property type="molecule type" value="Genomic_DNA"/>
</dbReference>
<gene>
    <name evidence="8" type="ORF">ACFPQ4_10335</name>
</gene>
<dbReference type="Gene3D" id="3.40.710.10">
    <property type="entry name" value="DD-peptidase/beta-lactamase superfamily"/>
    <property type="match status" value="1"/>
</dbReference>
<dbReference type="InterPro" id="IPR032710">
    <property type="entry name" value="NTF2-like_dom_sf"/>
</dbReference>
<name>A0ABW0R0D7_9BACL</name>
<dbReference type="InterPro" id="IPR036138">
    <property type="entry name" value="PBP_dimer_sf"/>
</dbReference>
<dbReference type="Pfam" id="PF00905">
    <property type="entry name" value="Transpeptidase"/>
    <property type="match status" value="1"/>
</dbReference>
<keyword evidence="9" id="KW-1185">Reference proteome</keyword>
<dbReference type="RefSeq" id="WP_378111763.1">
    <property type="nucleotide sequence ID" value="NZ_JBHSNC010000031.1"/>
</dbReference>
<dbReference type="PROSITE" id="PS51257">
    <property type="entry name" value="PROKAR_LIPOPROTEIN"/>
    <property type="match status" value="1"/>
</dbReference>
<evidence type="ECO:0000259" key="5">
    <source>
        <dbReference type="Pfam" id="PF00905"/>
    </source>
</evidence>
<feature type="domain" description="Penicillin-binding protein dimerisation" evidence="6">
    <location>
        <begin position="184"/>
        <end position="343"/>
    </location>
</feature>
<dbReference type="PANTHER" id="PTHR30627:SF25">
    <property type="entry name" value="PENICILLIN-BINDING PROTEIN 3"/>
    <property type="match status" value="1"/>
</dbReference>
<dbReference type="PANTHER" id="PTHR30627">
    <property type="entry name" value="PEPTIDOGLYCAN D,D-TRANSPEPTIDASE"/>
    <property type="match status" value="1"/>
</dbReference>
<dbReference type="SUPFAM" id="SSF54427">
    <property type="entry name" value="NTF2-like"/>
    <property type="match status" value="1"/>
</dbReference>
<keyword evidence="3" id="KW-0472">Membrane</keyword>
<dbReference type="Proteomes" id="UP001596108">
    <property type="component" value="Unassembled WGS sequence"/>
</dbReference>
<dbReference type="InterPro" id="IPR007887">
    <property type="entry name" value="MecA_N"/>
</dbReference>
<evidence type="ECO:0000313" key="9">
    <source>
        <dbReference type="Proteomes" id="UP001596108"/>
    </source>
</evidence>
<dbReference type="SUPFAM" id="SSF56601">
    <property type="entry name" value="beta-lactamase/transpeptidase-like"/>
    <property type="match status" value="1"/>
</dbReference>
<evidence type="ECO:0000259" key="7">
    <source>
        <dbReference type="Pfam" id="PF05223"/>
    </source>
</evidence>
<dbReference type="InterPro" id="IPR012338">
    <property type="entry name" value="Beta-lactam/transpept-like"/>
</dbReference>
<keyword evidence="4" id="KW-0732">Signal</keyword>
<dbReference type="Gene3D" id="3.30.1390.30">
    <property type="entry name" value="Penicillin-binding protein 2a, domain 3"/>
    <property type="match status" value="1"/>
</dbReference>
<dbReference type="InterPro" id="IPR050515">
    <property type="entry name" value="Beta-lactam/transpept"/>
</dbReference>
<comment type="subcellular location">
    <subcellularLocation>
        <location evidence="1">Membrane</location>
    </subcellularLocation>
</comment>
<evidence type="ECO:0000313" key="8">
    <source>
        <dbReference type="EMBL" id="MFC5529840.1"/>
    </source>
</evidence>
<proteinExistence type="inferred from homology"/>
<feature type="chain" id="PRO_5046989756" evidence="4">
    <location>
        <begin position="29"/>
        <end position="700"/>
    </location>
</feature>
<dbReference type="Gene3D" id="3.10.450.100">
    <property type="entry name" value="NTF2-like, domain 1"/>
    <property type="match status" value="1"/>
</dbReference>
<evidence type="ECO:0000259" key="6">
    <source>
        <dbReference type="Pfam" id="PF03717"/>
    </source>
</evidence>
<dbReference type="SUPFAM" id="SSF56519">
    <property type="entry name" value="Penicillin binding protein dimerisation domain"/>
    <property type="match status" value="1"/>
</dbReference>
<sequence>MMLKRFGLLLCGIIVLVLSGCFDSKGTATPEPTTSTPVPTPKETALTVQTPEDAVQAYLSDWQQRDYAGMYALLIPAVKTGMTEQQFTERYEKIYEGLEASNLSIEALPEKAQSSQESTSNASVLGFDYRVRMDTIAGPIAFEQHGRIRKTEEGSDTSWLIDWKPSLIFPGMEEGDKVKVQAVSGERGEIVDRSGNGLAVNGSAPQLGIVPGQLGDTADSAKATISEKLGISIKEIDRKLGASWVKPDLFVPIGFVAEADMDALSAIPGVVIQDKHVRVYPLGEAAAHLTGYVGEINADELKKRKDLGYEVGDLVGKAGLEQILEDELRGKDGIVATLTDDKGFKKSVLAEKPAVPGKTFQLSIDAELQSAIYNEVKADASSVSAIDPKTGDVLALLSSPSYDPNAFVRGLSSKEYDTWNNDPRHPFLNRFSKAYAPGSTFKLVTTAIGLDSQTLDPNEAKPIAGKTWAKDKSWGNYYVTRVHVVNPVDLSKALIYSDNIYFAQAALQIGKKKFAEEATKFGIGEQIPLLYPLSGSQLAKGAIGSEIQLADSGYGQGQVAMTTLQIALMYSALVNDGNIVYPQLTAAPGTNAPKTWKEHAMSPDAAALLKDDLRKAVESPEGVGHGAYIESAAITGKTGTAELKASKDAVGLENGWFVGFDANDPKLLLSIMVEDVGERGGSAYVAPIAKRIFEGSMKTE</sequence>
<feature type="signal peptide" evidence="4">
    <location>
        <begin position="1"/>
        <end position="28"/>
    </location>
</feature>
<protein>
    <submittedName>
        <fullName evidence="8">Penicillin-binding transpeptidase domain-containing protein</fullName>
    </submittedName>
</protein>
<evidence type="ECO:0000256" key="1">
    <source>
        <dbReference type="ARBA" id="ARBA00004370"/>
    </source>
</evidence>
<dbReference type="Pfam" id="PF03717">
    <property type="entry name" value="PBP_dimer"/>
    <property type="match status" value="1"/>
</dbReference>
<feature type="domain" description="NTF2-like N-terminal transpeptidase" evidence="7">
    <location>
        <begin position="50"/>
        <end position="176"/>
    </location>
</feature>
<comment type="caution">
    <text evidence="8">The sequence shown here is derived from an EMBL/GenBank/DDBJ whole genome shotgun (WGS) entry which is preliminary data.</text>
</comment>
<dbReference type="InterPro" id="IPR001460">
    <property type="entry name" value="PCN-bd_Tpept"/>
</dbReference>
<dbReference type="InterPro" id="IPR005311">
    <property type="entry name" value="PBP_dimer"/>
</dbReference>
<evidence type="ECO:0000256" key="4">
    <source>
        <dbReference type="SAM" id="SignalP"/>
    </source>
</evidence>
<feature type="domain" description="Penicillin-binding protein transpeptidase" evidence="5">
    <location>
        <begin position="383"/>
        <end position="694"/>
    </location>
</feature>
<accession>A0ABW0R0D7</accession>
<evidence type="ECO:0000256" key="3">
    <source>
        <dbReference type="ARBA" id="ARBA00023136"/>
    </source>
</evidence>
<reference evidence="9" key="1">
    <citation type="journal article" date="2019" name="Int. J. Syst. Evol. Microbiol.">
        <title>The Global Catalogue of Microorganisms (GCM) 10K type strain sequencing project: providing services to taxonomists for standard genome sequencing and annotation.</title>
        <authorList>
            <consortium name="The Broad Institute Genomics Platform"/>
            <consortium name="The Broad Institute Genome Sequencing Center for Infectious Disease"/>
            <person name="Wu L."/>
            <person name="Ma J."/>
        </authorList>
    </citation>
    <scope>NUCLEOTIDE SEQUENCE [LARGE SCALE GENOMIC DNA]</scope>
    <source>
        <strain evidence="9">CGMCC 1.18578</strain>
    </source>
</reference>